<dbReference type="EMBL" id="JACHHR010000003">
    <property type="protein sequence ID" value="MBB5212685.1"/>
    <property type="molecule type" value="Genomic_DNA"/>
</dbReference>
<feature type="transmembrane region" description="Helical" evidence="1">
    <location>
        <begin position="214"/>
        <end position="232"/>
    </location>
</feature>
<feature type="transmembrane region" description="Helical" evidence="1">
    <location>
        <begin position="56"/>
        <end position="78"/>
    </location>
</feature>
<dbReference type="EMBL" id="CP047491">
    <property type="protein sequence ID" value="QHQ40281.1"/>
    <property type="molecule type" value="Genomic_DNA"/>
</dbReference>
<protein>
    <submittedName>
        <fullName evidence="2">Uncharacterized protein</fullName>
    </submittedName>
</protein>
<feature type="transmembrane region" description="Helical" evidence="1">
    <location>
        <begin position="158"/>
        <end position="180"/>
    </location>
</feature>
<keyword evidence="1" id="KW-1133">Transmembrane helix</keyword>
<accession>A0A6P1TEL7</accession>
<sequence>MVASLEGAPAEEKLPSKSSVSLSSLINRYQWLVLAAIVSSLGFVPSTLATLSKLGFAHLVHAVFAIGWIVVLSVQLHFLKRGCYRNHRYLGWLSLPVFAGMVVSAAYLLWLTAVAAFEQGAIFRQVYWVDFVLLPASVSFFVLGLVNIRKMPLHAGYMCMTAVVLIPPGLGRLIYVIFLYPLGLPLAWFFELMAVLMLGMAAAIGIAEKWRLPPVRWTFVLLLITFITSYWVESHAWLQNLVREYFYLSATSAH</sequence>
<gene>
    <name evidence="3" type="ORF">GTQ55_15720</name>
    <name evidence="2" type="ORF">HNQ53_002910</name>
</gene>
<dbReference type="RefSeq" id="WP_161859579.1">
    <property type="nucleotide sequence ID" value="NZ_CP047491.1"/>
</dbReference>
<feature type="transmembrane region" description="Helical" evidence="1">
    <location>
        <begin position="90"/>
        <end position="113"/>
    </location>
</feature>
<feature type="transmembrane region" description="Helical" evidence="1">
    <location>
        <begin position="186"/>
        <end position="207"/>
    </location>
</feature>
<dbReference type="Proteomes" id="UP000563601">
    <property type="component" value="Unassembled WGS sequence"/>
</dbReference>
<proteinExistence type="predicted"/>
<evidence type="ECO:0000313" key="2">
    <source>
        <dbReference type="EMBL" id="MBB5212685.1"/>
    </source>
</evidence>
<dbReference type="OrthoDB" id="6291263at2"/>
<keyword evidence="1" id="KW-0812">Transmembrane</keyword>
<name>A0A6P1TEL7_9GAMM</name>
<dbReference type="AlphaFoldDB" id="A0A6P1TEL7"/>
<feature type="transmembrane region" description="Helical" evidence="1">
    <location>
        <begin position="125"/>
        <end position="146"/>
    </location>
</feature>
<keyword evidence="4" id="KW-1185">Reference proteome</keyword>
<keyword evidence="1" id="KW-0472">Membrane</keyword>
<reference evidence="3 4" key="1">
    <citation type="submission" date="2020-01" db="EMBL/GenBank/DDBJ databases">
        <title>The possibility of degradation of plastic by Microbulbifer hydrolyticus IRE-31.</title>
        <authorList>
            <person name="Liu L."/>
        </authorList>
    </citation>
    <scope>NUCLEOTIDE SEQUENCE [LARGE SCALE GENOMIC DNA]</scope>
    <source>
        <strain evidence="3 4">IRE-31</strain>
    </source>
</reference>
<reference evidence="2 5" key="2">
    <citation type="submission" date="2020-08" db="EMBL/GenBank/DDBJ databases">
        <title>Genomic Encyclopedia of Type Strains, Phase IV (KMG-IV): sequencing the most valuable type-strain genomes for metagenomic binning, comparative biology and taxonomic classification.</title>
        <authorList>
            <person name="Goeker M."/>
        </authorList>
    </citation>
    <scope>NUCLEOTIDE SEQUENCE [LARGE SCALE GENOMIC DNA]</scope>
    <source>
        <strain evidence="2 5">DSM 11525</strain>
    </source>
</reference>
<evidence type="ECO:0000313" key="3">
    <source>
        <dbReference type="EMBL" id="QHQ40281.1"/>
    </source>
</evidence>
<evidence type="ECO:0000256" key="1">
    <source>
        <dbReference type="SAM" id="Phobius"/>
    </source>
</evidence>
<evidence type="ECO:0000313" key="5">
    <source>
        <dbReference type="Proteomes" id="UP000563601"/>
    </source>
</evidence>
<organism evidence="2 5">
    <name type="scientific">Microbulbifer hydrolyticus</name>
    <dbReference type="NCBI Taxonomy" id="48074"/>
    <lineage>
        <taxon>Bacteria</taxon>
        <taxon>Pseudomonadati</taxon>
        <taxon>Pseudomonadota</taxon>
        <taxon>Gammaproteobacteria</taxon>
        <taxon>Cellvibrionales</taxon>
        <taxon>Microbulbiferaceae</taxon>
        <taxon>Microbulbifer</taxon>
    </lineage>
</organism>
<feature type="transmembrane region" description="Helical" evidence="1">
    <location>
        <begin position="31"/>
        <end position="50"/>
    </location>
</feature>
<evidence type="ECO:0000313" key="4">
    <source>
        <dbReference type="Proteomes" id="UP000464675"/>
    </source>
</evidence>
<dbReference type="Proteomes" id="UP000464675">
    <property type="component" value="Chromosome"/>
</dbReference>